<feature type="domain" description="Transposase IS204/IS1001/IS1096/IS1165 DDE" evidence="1">
    <location>
        <begin position="2"/>
        <end position="84"/>
    </location>
</feature>
<dbReference type="PANTHER" id="PTHR33498:SF1">
    <property type="entry name" value="TRANSPOSASE FOR INSERTION SEQUENCE ELEMENT IS1557"/>
    <property type="match status" value="1"/>
</dbReference>
<reference evidence="2" key="2">
    <citation type="submission" date="2021-04" db="EMBL/GenBank/DDBJ databases">
        <authorList>
            <person name="Gilroy R."/>
        </authorList>
    </citation>
    <scope>NUCLEOTIDE SEQUENCE</scope>
    <source>
        <strain evidence="2">ChiHjej12B11-14209</strain>
    </source>
</reference>
<dbReference type="InterPro" id="IPR047951">
    <property type="entry name" value="Transpos_ISL3"/>
</dbReference>
<dbReference type="Pfam" id="PF01610">
    <property type="entry name" value="DDE_Tnp_ISL3"/>
    <property type="match status" value="1"/>
</dbReference>
<proteinExistence type="predicted"/>
<accession>A0A9D2JDS8</accession>
<comment type="caution">
    <text evidence="2">The sequence shown here is derived from an EMBL/GenBank/DDBJ whole genome shotgun (WGS) entry which is preliminary data.</text>
</comment>
<dbReference type="AlphaFoldDB" id="A0A9D2JDS8"/>
<protein>
    <submittedName>
        <fullName evidence="2">Transposase</fullName>
    </submittedName>
</protein>
<organism evidence="2 3">
    <name type="scientific">Candidatus Olsenella pullistercoris</name>
    <dbReference type="NCBI Taxonomy" id="2838712"/>
    <lineage>
        <taxon>Bacteria</taxon>
        <taxon>Bacillati</taxon>
        <taxon>Actinomycetota</taxon>
        <taxon>Coriobacteriia</taxon>
        <taxon>Coriobacteriales</taxon>
        <taxon>Atopobiaceae</taxon>
        <taxon>Olsenella</taxon>
    </lineage>
</organism>
<name>A0A9D2JDS8_9ACTN</name>
<evidence type="ECO:0000259" key="1">
    <source>
        <dbReference type="Pfam" id="PF01610"/>
    </source>
</evidence>
<sequence length="105" mass="11791">MRAIYSCETREAAAGLDRALSWIMHSNVPEMKRAARSIRAEREGVLNWFSTRATNGFLEGMNSVIQSLKRASRGFRNVGYFTTMLFLRLGRLDFSAQLASGCATH</sequence>
<dbReference type="PANTHER" id="PTHR33498">
    <property type="entry name" value="TRANSPOSASE FOR INSERTION SEQUENCE ELEMENT IS1557"/>
    <property type="match status" value="1"/>
</dbReference>
<evidence type="ECO:0000313" key="3">
    <source>
        <dbReference type="Proteomes" id="UP000824062"/>
    </source>
</evidence>
<dbReference type="Proteomes" id="UP000824062">
    <property type="component" value="Unassembled WGS sequence"/>
</dbReference>
<evidence type="ECO:0000313" key="2">
    <source>
        <dbReference type="EMBL" id="HIZ45607.1"/>
    </source>
</evidence>
<dbReference type="EMBL" id="DXBM01000012">
    <property type="protein sequence ID" value="HIZ45607.1"/>
    <property type="molecule type" value="Genomic_DNA"/>
</dbReference>
<reference evidence="2" key="1">
    <citation type="journal article" date="2021" name="PeerJ">
        <title>Extensive microbial diversity within the chicken gut microbiome revealed by metagenomics and culture.</title>
        <authorList>
            <person name="Gilroy R."/>
            <person name="Ravi A."/>
            <person name="Getino M."/>
            <person name="Pursley I."/>
            <person name="Horton D.L."/>
            <person name="Alikhan N.F."/>
            <person name="Baker D."/>
            <person name="Gharbi K."/>
            <person name="Hall N."/>
            <person name="Watson M."/>
            <person name="Adriaenssens E.M."/>
            <person name="Foster-Nyarko E."/>
            <person name="Jarju S."/>
            <person name="Secka A."/>
            <person name="Antonio M."/>
            <person name="Oren A."/>
            <person name="Chaudhuri R.R."/>
            <person name="La Ragione R."/>
            <person name="Hildebrand F."/>
            <person name="Pallen M.J."/>
        </authorList>
    </citation>
    <scope>NUCLEOTIDE SEQUENCE</scope>
    <source>
        <strain evidence="2">ChiHjej12B11-14209</strain>
    </source>
</reference>
<dbReference type="InterPro" id="IPR002560">
    <property type="entry name" value="Transposase_DDE"/>
</dbReference>
<gene>
    <name evidence="2" type="ORF">IAA19_01080</name>
</gene>